<dbReference type="Proteomes" id="UP000824890">
    <property type="component" value="Unassembled WGS sequence"/>
</dbReference>
<evidence type="ECO:0000313" key="1">
    <source>
        <dbReference type="EMBL" id="KAH0925092.1"/>
    </source>
</evidence>
<name>A0ABQ8D6U3_BRANA</name>
<keyword evidence="2" id="KW-1185">Reference proteome</keyword>
<organism evidence="1 2">
    <name type="scientific">Brassica napus</name>
    <name type="common">Rape</name>
    <dbReference type="NCBI Taxonomy" id="3708"/>
    <lineage>
        <taxon>Eukaryota</taxon>
        <taxon>Viridiplantae</taxon>
        <taxon>Streptophyta</taxon>
        <taxon>Embryophyta</taxon>
        <taxon>Tracheophyta</taxon>
        <taxon>Spermatophyta</taxon>
        <taxon>Magnoliopsida</taxon>
        <taxon>eudicotyledons</taxon>
        <taxon>Gunneridae</taxon>
        <taxon>Pentapetalae</taxon>
        <taxon>rosids</taxon>
        <taxon>malvids</taxon>
        <taxon>Brassicales</taxon>
        <taxon>Brassicaceae</taxon>
        <taxon>Brassiceae</taxon>
        <taxon>Brassica</taxon>
    </lineage>
</organism>
<reference evidence="1 2" key="1">
    <citation type="submission" date="2021-05" db="EMBL/GenBank/DDBJ databases">
        <title>Genome Assembly of Synthetic Allotetraploid Brassica napus Reveals Homoeologous Exchanges between Subgenomes.</title>
        <authorList>
            <person name="Davis J.T."/>
        </authorList>
    </citation>
    <scope>NUCLEOTIDE SEQUENCE [LARGE SCALE GENOMIC DNA]</scope>
    <source>
        <strain evidence="2">cv. Da-Ae</strain>
        <tissue evidence="1">Seedling</tissue>
    </source>
</reference>
<dbReference type="EMBL" id="JAGKQM010000005">
    <property type="protein sequence ID" value="KAH0925092.1"/>
    <property type="molecule type" value="Genomic_DNA"/>
</dbReference>
<gene>
    <name evidence="1" type="ORF">HID58_017348</name>
</gene>
<evidence type="ECO:0000313" key="2">
    <source>
        <dbReference type="Proteomes" id="UP000824890"/>
    </source>
</evidence>
<accession>A0ABQ8D6U3</accession>
<proteinExistence type="predicted"/>
<protein>
    <submittedName>
        <fullName evidence="1">Uncharacterized protein</fullName>
    </submittedName>
</protein>
<comment type="caution">
    <text evidence="1">The sequence shown here is derived from an EMBL/GenBank/DDBJ whole genome shotgun (WGS) entry which is preliminary data.</text>
</comment>
<sequence>MNKYSVKREKREKREKVDLVPVYGRRVRARAVAGTSRVFFRLKQSVPLSFYRLPSPDLLCPSSVKARSGGGESFVKFFSGRWGLLKLLRRRLKSLGGGWLLQHRLVGSVSGGRMRSRRDRGDSPQRVWKAEGRWFRWRLSGSELRRYEGSGGGVLAASRLGHGRVEAMVDAWRADDVISTRVPLPRCVAHKEKSGPYSSSRMLWAAGPFSF</sequence>